<keyword evidence="1" id="KW-0175">Coiled coil</keyword>
<organism evidence="3 5">
    <name type="scientific">Didymodactylos carnosus</name>
    <dbReference type="NCBI Taxonomy" id="1234261"/>
    <lineage>
        <taxon>Eukaryota</taxon>
        <taxon>Metazoa</taxon>
        <taxon>Spiralia</taxon>
        <taxon>Gnathifera</taxon>
        <taxon>Rotifera</taxon>
        <taxon>Eurotatoria</taxon>
        <taxon>Bdelloidea</taxon>
        <taxon>Philodinida</taxon>
        <taxon>Philodinidae</taxon>
        <taxon>Didymodactylos</taxon>
    </lineage>
</organism>
<dbReference type="Proteomes" id="UP000663829">
    <property type="component" value="Unassembled WGS sequence"/>
</dbReference>
<comment type="caution">
    <text evidence="3">The sequence shown here is derived from an EMBL/GenBank/DDBJ whole genome shotgun (WGS) entry which is preliminary data.</text>
</comment>
<proteinExistence type="predicted"/>
<evidence type="ECO:0000313" key="3">
    <source>
        <dbReference type="EMBL" id="CAF1528579.1"/>
    </source>
</evidence>
<feature type="domain" description="OTU" evidence="2">
    <location>
        <begin position="94"/>
        <end position="174"/>
    </location>
</feature>
<dbReference type="EMBL" id="CAJNOQ010024553">
    <property type="protein sequence ID" value="CAF1528579.1"/>
    <property type="molecule type" value="Genomic_DNA"/>
</dbReference>
<dbReference type="Gene3D" id="3.90.70.80">
    <property type="match status" value="1"/>
</dbReference>
<evidence type="ECO:0000313" key="5">
    <source>
        <dbReference type="Proteomes" id="UP000663829"/>
    </source>
</evidence>
<evidence type="ECO:0000313" key="4">
    <source>
        <dbReference type="EMBL" id="CAF4387757.1"/>
    </source>
</evidence>
<protein>
    <recommendedName>
        <fullName evidence="2">OTU domain-containing protein</fullName>
    </recommendedName>
</protein>
<sequence>MQCCDNCNKMPRDQKFNKLLNLLHQSVSSAEQLIHTSLEIMNLKHLMAPLSRASVEYFDQTYHVIDQVAQFYLSMCDQVHDLTSFVPVDSTGGGSGSCLYSSILILMPSLNITTVELRVRTILELINNQNYYELHCMNTCGPLHEYLKNACKKSDYSELYEIVALCNVLQCDIQSVYPHIDYGSYLDVFNYTYGPSTMLAGQNKVRLLWSNTQYPTEYKKLAARTTWSPNHFVPLVPRKPNTQSQISILPAPSRFGSELSNITSSKGNMINSLQSLPSLNHFSIDKADERKRKERVRKQLKRQNENIEERTARLTSAKLHAREVRSLENDEQRNARLTSI</sequence>
<evidence type="ECO:0000256" key="1">
    <source>
        <dbReference type="SAM" id="Coils"/>
    </source>
</evidence>
<accession>A0A815VC83</accession>
<dbReference type="EMBL" id="CAJOBC010090125">
    <property type="protein sequence ID" value="CAF4387757.1"/>
    <property type="molecule type" value="Genomic_DNA"/>
</dbReference>
<dbReference type="Pfam" id="PF02338">
    <property type="entry name" value="OTU"/>
    <property type="match status" value="1"/>
</dbReference>
<keyword evidence="5" id="KW-1185">Reference proteome</keyword>
<name>A0A815VC83_9BILA</name>
<dbReference type="OrthoDB" id="10043303at2759"/>
<dbReference type="AlphaFoldDB" id="A0A815VC83"/>
<feature type="coiled-coil region" evidence="1">
    <location>
        <begin position="286"/>
        <end position="317"/>
    </location>
</feature>
<gene>
    <name evidence="3" type="ORF">GPM918_LOCUS37924</name>
    <name evidence="4" type="ORF">SRO942_LOCUS38710</name>
</gene>
<reference evidence="3" key="1">
    <citation type="submission" date="2021-02" db="EMBL/GenBank/DDBJ databases">
        <authorList>
            <person name="Nowell W R."/>
        </authorList>
    </citation>
    <scope>NUCLEOTIDE SEQUENCE</scope>
</reference>
<dbReference type="InterPro" id="IPR003323">
    <property type="entry name" value="OTU_dom"/>
</dbReference>
<dbReference type="Proteomes" id="UP000681722">
    <property type="component" value="Unassembled WGS sequence"/>
</dbReference>
<evidence type="ECO:0000259" key="2">
    <source>
        <dbReference type="Pfam" id="PF02338"/>
    </source>
</evidence>